<dbReference type="Proteomes" id="UP001279012">
    <property type="component" value="Unassembled WGS sequence"/>
</dbReference>
<sequence length="40" mass="4644">LRMHNGQKSQADIERHANAWIKAHQKTFDGWVEEARKAAN</sequence>
<protein>
    <submittedName>
        <fullName evidence="1">Proline/glycine betaine ABC transporter substrate-binding protein ProX</fullName>
    </submittedName>
</protein>
<evidence type="ECO:0000313" key="2">
    <source>
        <dbReference type="Proteomes" id="UP001279012"/>
    </source>
</evidence>
<comment type="caution">
    <text evidence="1">The sequence shown here is derived from an EMBL/GenBank/DDBJ whole genome shotgun (WGS) entry which is preliminary data.</text>
</comment>
<organism evidence="1 2">
    <name type="scientific">Klebsiella aerogenes</name>
    <name type="common">Enterobacter aerogenes</name>
    <dbReference type="NCBI Taxonomy" id="548"/>
    <lineage>
        <taxon>Bacteria</taxon>
        <taxon>Pseudomonadati</taxon>
        <taxon>Pseudomonadota</taxon>
        <taxon>Gammaproteobacteria</taxon>
        <taxon>Enterobacterales</taxon>
        <taxon>Enterobacteriaceae</taxon>
        <taxon>Klebsiella/Raoultella group</taxon>
        <taxon>Klebsiella</taxon>
    </lineage>
</organism>
<evidence type="ECO:0000313" key="1">
    <source>
        <dbReference type="EMBL" id="MDX7018282.1"/>
    </source>
</evidence>
<accession>A0AAW9E9H9</accession>
<dbReference type="SUPFAM" id="SSF53850">
    <property type="entry name" value="Periplasmic binding protein-like II"/>
    <property type="match status" value="1"/>
</dbReference>
<gene>
    <name evidence="1" type="primary">proX</name>
    <name evidence="1" type="ORF">SJ059_28080</name>
</gene>
<proteinExistence type="predicted"/>
<dbReference type="Gene3D" id="3.40.190.10">
    <property type="entry name" value="Periplasmic binding protein-like II"/>
    <property type="match status" value="1"/>
</dbReference>
<name>A0AAW9E9H9_KLEAE</name>
<reference evidence="1" key="1">
    <citation type="submission" date="2023-11" db="EMBL/GenBank/DDBJ databases">
        <title>Detection of rare carbapenemases in Enterobacterales - comparison of two colorimetric and two CIM-based carbapenemase assays.</title>
        <authorList>
            <person name="Schaffarczyk L."/>
            <person name="Noster J."/>
            <person name="Stelzer Y."/>
            <person name="Sattler J."/>
            <person name="Gatermann S."/>
            <person name="Hamprecht A."/>
        </authorList>
    </citation>
    <scope>NUCLEOTIDE SEQUENCE</scope>
    <source>
        <strain evidence="1">CIM-Cont-037</strain>
    </source>
</reference>
<dbReference type="AlphaFoldDB" id="A0AAW9E9H9"/>
<dbReference type="EMBL" id="JAWZZT010000743">
    <property type="protein sequence ID" value="MDX7018282.1"/>
    <property type="molecule type" value="Genomic_DNA"/>
</dbReference>
<feature type="non-terminal residue" evidence="1">
    <location>
        <position position="1"/>
    </location>
</feature>